<proteinExistence type="inferred from homology"/>
<dbReference type="InterPro" id="IPR020476">
    <property type="entry name" value="Nudix_hydrolase"/>
</dbReference>
<accession>A0A0V0QYA0</accession>
<dbReference type="InParanoid" id="A0A0V0QYA0"/>
<dbReference type="GO" id="GO:0035529">
    <property type="term" value="F:NADH pyrophosphatase activity"/>
    <property type="evidence" value="ECO:0007669"/>
    <property type="project" value="TreeGrafter"/>
</dbReference>
<evidence type="ECO:0000313" key="4">
    <source>
        <dbReference type="EMBL" id="KRX07305.1"/>
    </source>
</evidence>
<gene>
    <name evidence="4" type="ORF">PPERSA_06920</name>
</gene>
<organism evidence="4 5">
    <name type="scientific">Pseudocohnilembus persalinus</name>
    <name type="common">Ciliate</name>
    <dbReference type="NCBI Taxonomy" id="266149"/>
    <lineage>
        <taxon>Eukaryota</taxon>
        <taxon>Sar</taxon>
        <taxon>Alveolata</taxon>
        <taxon>Ciliophora</taxon>
        <taxon>Intramacronucleata</taxon>
        <taxon>Oligohymenophorea</taxon>
        <taxon>Scuticociliatia</taxon>
        <taxon>Philasterida</taxon>
        <taxon>Pseudocohnilembidae</taxon>
        <taxon>Pseudocohnilembus</taxon>
    </lineage>
</organism>
<sequence length="120" mass="13800">MPARYIYHNKPLITVSNFTTQKKTPQPYFCEDQNCTLPSYCTHLIGAGGVVINSQNQILLVKEKSGNRKNKWNIPMGRVDEGEQIHEAAIREVLEETGIESQRKYRKLNKSGQNIIRRNL</sequence>
<dbReference type="Proteomes" id="UP000054937">
    <property type="component" value="Unassembled WGS sequence"/>
</dbReference>
<evidence type="ECO:0000256" key="1">
    <source>
        <dbReference type="ARBA" id="ARBA00022801"/>
    </source>
</evidence>
<dbReference type="GO" id="GO:0047631">
    <property type="term" value="F:ADP-ribose diphosphatase activity"/>
    <property type="evidence" value="ECO:0007669"/>
    <property type="project" value="TreeGrafter"/>
</dbReference>
<comment type="caution">
    <text evidence="4">The sequence shown here is derived from an EMBL/GenBank/DDBJ whole genome shotgun (WGS) entry which is preliminary data.</text>
</comment>
<dbReference type="GO" id="GO:0051287">
    <property type="term" value="F:NAD binding"/>
    <property type="evidence" value="ECO:0007669"/>
    <property type="project" value="TreeGrafter"/>
</dbReference>
<comment type="similarity">
    <text evidence="2">Belongs to the Nudix hydrolase family.</text>
</comment>
<dbReference type="Pfam" id="PF00293">
    <property type="entry name" value="NUDIX"/>
    <property type="match status" value="1"/>
</dbReference>
<dbReference type="InterPro" id="IPR015797">
    <property type="entry name" value="NUDIX_hydrolase-like_dom_sf"/>
</dbReference>
<dbReference type="PROSITE" id="PS51462">
    <property type="entry name" value="NUDIX"/>
    <property type="match status" value="1"/>
</dbReference>
<dbReference type="InterPro" id="IPR020084">
    <property type="entry name" value="NUDIX_hydrolase_CS"/>
</dbReference>
<dbReference type="InterPro" id="IPR003293">
    <property type="entry name" value="Nudix_hydrolase6-like"/>
</dbReference>
<dbReference type="PANTHER" id="PTHR13994:SF13">
    <property type="entry name" value="FI03680P"/>
    <property type="match status" value="1"/>
</dbReference>
<dbReference type="PRINTS" id="PR00502">
    <property type="entry name" value="NUDIXFAMILY"/>
</dbReference>
<feature type="domain" description="Nudix hydrolase" evidence="3">
    <location>
        <begin position="42"/>
        <end position="120"/>
    </location>
</feature>
<reference evidence="4 5" key="1">
    <citation type="journal article" date="2015" name="Sci. Rep.">
        <title>Genome of the facultative scuticociliatosis pathogen Pseudocohnilembus persalinus provides insight into its virulence through horizontal gene transfer.</title>
        <authorList>
            <person name="Xiong J."/>
            <person name="Wang G."/>
            <person name="Cheng J."/>
            <person name="Tian M."/>
            <person name="Pan X."/>
            <person name="Warren A."/>
            <person name="Jiang C."/>
            <person name="Yuan D."/>
            <person name="Miao W."/>
        </authorList>
    </citation>
    <scope>NUCLEOTIDE SEQUENCE [LARGE SCALE GENOMIC DNA]</scope>
    <source>
        <strain evidence="4">36N120E</strain>
    </source>
</reference>
<dbReference type="OrthoDB" id="447842at2759"/>
<dbReference type="PANTHER" id="PTHR13994">
    <property type="entry name" value="NUDIX HYDROLASE RELATED"/>
    <property type="match status" value="1"/>
</dbReference>
<dbReference type="PROSITE" id="PS00893">
    <property type="entry name" value="NUDIX_BOX"/>
    <property type="match status" value="1"/>
</dbReference>
<keyword evidence="5" id="KW-1185">Reference proteome</keyword>
<name>A0A0V0QYA0_PSEPJ</name>
<dbReference type="SUPFAM" id="SSF55811">
    <property type="entry name" value="Nudix"/>
    <property type="match status" value="1"/>
</dbReference>
<dbReference type="Gene3D" id="3.90.79.10">
    <property type="entry name" value="Nucleoside Triphosphate Pyrophosphohydrolase"/>
    <property type="match status" value="1"/>
</dbReference>
<evidence type="ECO:0000313" key="5">
    <source>
        <dbReference type="Proteomes" id="UP000054937"/>
    </source>
</evidence>
<dbReference type="InterPro" id="IPR000086">
    <property type="entry name" value="NUDIX_hydrolase_dom"/>
</dbReference>
<dbReference type="EMBL" id="LDAU01000084">
    <property type="protein sequence ID" value="KRX07305.1"/>
    <property type="molecule type" value="Genomic_DNA"/>
</dbReference>
<protein>
    <submittedName>
        <fullName evidence="4">NUDIX hydrolase domain protein</fullName>
    </submittedName>
</protein>
<dbReference type="AlphaFoldDB" id="A0A0V0QYA0"/>
<evidence type="ECO:0000256" key="2">
    <source>
        <dbReference type="RuleBase" id="RU003476"/>
    </source>
</evidence>
<keyword evidence="1 2" id="KW-0378">Hydrolase</keyword>
<evidence type="ECO:0000259" key="3">
    <source>
        <dbReference type="PROSITE" id="PS51462"/>
    </source>
</evidence>